<dbReference type="Proteomes" id="UP000402241">
    <property type="component" value="Chromosome"/>
</dbReference>
<dbReference type="GO" id="GO:0016747">
    <property type="term" value="F:acyltransferase activity, transferring groups other than amino-acyl groups"/>
    <property type="evidence" value="ECO:0007669"/>
    <property type="project" value="InterPro"/>
</dbReference>
<dbReference type="Pfam" id="PF00583">
    <property type="entry name" value="Acetyltransf_1"/>
    <property type="match status" value="1"/>
</dbReference>
<evidence type="ECO:0000259" key="3">
    <source>
        <dbReference type="PROSITE" id="PS51186"/>
    </source>
</evidence>
<sequence length="153" mass="16278">MPTTVTPITPAQHAFARVAALFDDYRAHHGHPPSPQRTHAWLRDQIAQHRLAVAAATRAGEVCGFVTTAVTPAPLLLGTAWSIGDLYVAPSARRNGVARALLRHVVDEARAAGAHRVSLRTEAGNIPARALYAAVGFRPVTGLELLNLTLGSE</sequence>
<reference evidence="5 6" key="1">
    <citation type="submission" date="2019-10" db="EMBL/GenBank/DDBJ databases">
        <title>Genome Sequence of Micromonospora terminaliae DSM 101760.</title>
        <authorList>
            <person name="Guo L."/>
        </authorList>
    </citation>
    <scope>NUCLEOTIDE SEQUENCE [LARGE SCALE GENOMIC DNA]</scope>
    <source>
        <strain evidence="5 6">DSM 101760</strain>
    </source>
</reference>
<reference evidence="4 7" key="2">
    <citation type="submission" date="2020-02" db="EMBL/GenBank/DDBJ databases">
        <title>WGS of Micromonospora spp. isolated from hot spring.</title>
        <authorList>
            <person name="Thawai C."/>
        </authorList>
    </citation>
    <scope>NUCLEOTIDE SEQUENCE [LARGE SCALE GENOMIC DNA]</scope>
    <source>
        <strain evidence="4 7">TMS7</strain>
    </source>
</reference>
<gene>
    <name evidence="4" type="ORF">G3561_20520</name>
    <name evidence="5" type="ORF">GCE86_07420</name>
</gene>
<dbReference type="Gene3D" id="3.40.630.30">
    <property type="match status" value="1"/>
</dbReference>
<dbReference type="EMBL" id="JAAHBZ010000009">
    <property type="protein sequence ID" value="NES29921.1"/>
    <property type="molecule type" value="Genomic_DNA"/>
</dbReference>
<keyword evidence="2" id="KW-0012">Acyltransferase</keyword>
<dbReference type="PROSITE" id="PS51186">
    <property type="entry name" value="GNAT"/>
    <property type="match status" value="1"/>
</dbReference>
<dbReference type="Proteomes" id="UP000477779">
    <property type="component" value="Unassembled WGS sequence"/>
</dbReference>
<name>A0AAJ2ZHV9_9ACTN</name>
<dbReference type="PANTHER" id="PTHR43877:SF2">
    <property type="entry name" value="AMINOALKYLPHOSPHONATE N-ACETYLTRANSFERASE-RELATED"/>
    <property type="match status" value="1"/>
</dbReference>
<dbReference type="InterPro" id="IPR050832">
    <property type="entry name" value="Bact_Acetyltransf"/>
</dbReference>
<keyword evidence="6" id="KW-1185">Reference proteome</keyword>
<accession>A0AAJ2ZHV9</accession>
<evidence type="ECO:0000313" key="7">
    <source>
        <dbReference type="Proteomes" id="UP000477779"/>
    </source>
</evidence>
<keyword evidence="1" id="KW-0808">Transferase</keyword>
<evidence type="ECO:0000313" key="5">
    <source>
        <dbReference type="EMBL" id="QGL46899.1"/>
    </source>
</evidence>
<dbReference type="CDD" id="cd04301">
    <property type="entry name" value="NAT_SF"/>
    <property type="match status" value="1"/>
</dbReference>
<evidence type="ECO:0000313" key="4">
    <source>
        <dbReference type="EMBL" id="NES29921.1"/>
    </source>
</evidence>
<dbReference type="PANTHER" id="PTHR43877">
    <property type="entry name" value="AMINOALKYLPHOSPHONATE N-ACETYLTRANSFERASE-RELATED-RELATED"/>
    <property type="match status" value="1"/>
</dbReference>
<organism evidence="4 7">
    <name type="scientific">Micromonospora terminaliae</name>
    <dbReference type="NCBI Taxonomy" id="1914461"/>
    <lineage>
        <taxon>Bacteria</taxon>
        <taxon>Bacillati</taxon>
        <taxon>Actinomycetota</taxon>
        <taxon>Actinomycetes</taxon>
        <taxon>Micromonosporales</taxon>
        <taxon>Micromonosporaceae</taxon>
        <taxon>Micromonospora</taxon>
    </lineage>
</organism>
<dbReference type="AlphaFoldDB" id="A0AAJ2ZHV9"/>
<dbReference type="InterPro" id="IPR000182">
    <property type="entry name" value="GNAT_dom"/>
</dbReference>
<evidence type="ECO:0000256" key="2">
    <source>
        <dbReference type="ARBA" id="ARBA00023315"/>
    </source>
</evidence>
<evidence type="ECO:0000256" key="1">
    <source>
        <dbReference type="ARBA" id="ARBA00022679"/>
    </source>
</evidence>
<feature type="domain" description="N-acetyltransferase" evidence="3">
    <location>
        <begin position="3"/>
        <end position="153"/>
    </location>
</feature>
<protein>
    <submittedName>
        <fullName evidence="4">GNAT family N-acetyltransferase</fullName>
    </submittedName>
</protein>
<proteinExistence type="predicted"/>
<dbReference type="EMBL" id="CP045309">
    <property type="protein sequence ID" value="QGL46899.1"/>
    <property type="molecule type" value="Genomic_DNA"/>
</dbReference>
<dbReference type="SUPFAM" id="SSF55729">
    <property type="entry name" value="Acyl-CoA N-acyltransferases (Nat)"/>
    <property type="match status" value="1"/>
</dbReference>
<evidence type="ECO:0000313" key="6">
    <source>
        <dbReference type="Proteomes" id="UP000402241"/>
    </source>
</evidence>
<dbReference type="InterPro" id="IPR016181">
    <property type="entry name" value="Acyl_CoA_acyltransferase"/>
</dbReference>
<dbReference type="RefSeq" id="WP_154226242.1">
    <property type="nucleotide sequence ID" value="NZ_CP045309.1"/>
</dbReference>